<keyword evidence="7" id="KW-0326">Glycosidase</keyword>
<dbReference type="AlphaFoldDB" id="A0AAF0J9N7"/>
<dbReference type="InterPro" id="IPR025110">
    <property type="entry name" value="AMP-bd_C"/>
</dbReference>
<dbReference type="GeneID" id="85224425"/>
<evidence type="ECO:0000313" key="8">
    <source>
        <dbReference type="Proteomes" id="UP001217754"/>
    </source>
</evidence>
<name>A0AAF0J9N7_9BASI</name>
<gene>
    <name evidence="7" type="ORF">MJAP1_000776</name>
</gene>
<keyword evidence="2" id="KW-0436">Ligase</keyword>
<evidence type="ECO:0000259" key="5">
    <source>
        <dbReference type="Pfam" id="PF00501"/>
    </source>
</evidence>
<dbReference type="GO" id="GO:0006631">
    <property type="term" value="P:fatty acid metabolic process"/>
    <property type="evidence" value="ECO:0007669"/>
    <property type="project" value="UniProtKB-KW"/>
</dbReference>
<dbReference type="Gene3D" id="3.30.300.30">
    <property type="match status" value="1"/>
</dbReference>
<accession>A0AAF0J9N7</accession>
<proteinExistence type="inferred from homology"/>
<keyword evidence="3" id="KW-0276">Fatty acid metabolism</keyword>
<feature type="domain" description="AMP-dependent synthetase/ligase" evidence="5">
    <location>
        <begin position="42"/>
        <end position="433"/>
    </location>
</feature>
<dbReference type="GO" id="GO:0016874">
    <property type="term" value="F:ligase activity"/>
    <property type="evidence" value="ECO:0007669"/>
    <property type="project" value="UniProtKB-KW"/>
</dbReference>
<dbReference type="Pfam" id="PF00501">
    <property type="entry name" value="AMP-binding"/>
    <property type="match status" value="1"/>
</dbReference>
<evidence type="ECO:0000313" key="7">
    <source>
        <dbReference type="EMBL" id="WFD37829.1"/>
    </source>
</evidence>
<dbReference type="PANTHER" id="PTHR43859:SF4">
    <property type="entry name" value="BUTANOATE--COA LIGASE AAE1-RELATED"/>
    <property type="match status" value="1"/>
</dbReference>
<dbReference type="InterPro" id="IPR000873">
    <property type="entry name" value="AMP-dep_synth/lig_dom"/>
</dbReference>
<comment type="similarity">
    <text evidence="1">Belongs to the ATP-dependent AMP-binding enzyme family.</text>
</comment>
<dbReference type="RefSeq" id="XP_060120726.1">
    <property type="nucleotide sequence ID" value="XM_060264743.1"/>
</dbReference>
<dbReference type="Gene3D" id="3.40.50.12780">
    <property type="entry name" value="N-terminal domain of ligase-like"/>
    <property type="match status" value="1"/>
</dbReference>
<reference evidence="7" key="1">
    <citation type="submission" date="2023-03" db="EMBL/GenBank/DDBJ databases">
        <title>Mating type loci evolution in Malassezia.</title>
        <authorList>
            <person name="Coelho M.A."/>
        </authorList>
    </citation>
    <scope>NUCLEOTIDE SEQUENCE</scope>
    <source>
        <strain evidence="7">CBS 9431</strain>
    </source>
</reference>
<dbReference type="SUPFAM" id="SSF56801">
    <property type="entry name" value="Acetyl-CoA synthetase-like"/>
    <property type="match status" value="1"/>
</dbReference>
<dbReference type="EC" id="3.2.1.4" evidence="7"/>
<sequence>MQYQPPVSSRPPAGRPFELRARVPDSFAHNVTPLTPVHFLLRAALVRPDKLAVVHPEQHYQFTYAEWAARVLSLALALQSLPGWGQGERVAVISPNVPLIADAHYGVLAAGGIITPLNYRNTPAEIEYILQHAGVRAVLVDHQVAHLVPKSLPAYVTVVVSKDSGGQDPEDAYEAFLMRGYERWQALQRVPGAPRDWGLLEQAADELATCALCYTSGTTGRPKGVETTFRGSYLAALGNAIESELNGDSVYLWVLPMFHCCGWTFPWAVTATMGTHHMLRQVDYDKIWDALVNGGVTHYSGAPTVQLGVVNSDKAQRLPRAVKVSVAASAPTAHLLGKMEGLHLLPVHVYGLTETYGPSNRRLCEPTWRALDLDTRSRLQARQGHAMVTSDETRVVRRTEDGAPSAVLEDVRRDGKDVGEIIMRGNLVMKGYYRDPAATAEATRGGWFHTGDLAVRHPGGEVQILDRGKDIIISGGENISSVMVEQELASHPWVAETAVIARPHPKWSEAAHAFVLLSRQGQDALHGLGADEAEKKLTATLQEHCRKYMSGFAVPKWFAVVDELPKTSTGKIQKRTLRDRFAKL</sequence>
<organism evidence="7 8">
    <name type="scientific">Malassezia japonica</name>
    <dbReference type="NCBI Taxonomy" id="223818"/>
    <lineage>
        <taxon>Eukaryota</taxon>
        <taxon>Fungi</taxon>
        <taxon>Dikarya</taxon>
        <taxon>Basidiomycota</taxon>
        <taxon>Ustilaginomycotina</taxon>
        <taxon>Malasseziomycetes</taxon>
        <taxon>Malasseziales</taxon>
        <taxon>Malasseziaceae</taxon>
        <taxon>Malassezia</taxon>
    </lineage>
</organism>
<evidence type="ECO:0000256" key="1">
    <source>
        <dbReference type="ARBA" id="ARBA00006432"/>
    </source>
</evidence>
<dbReference type="InterPro" id="IPR042099">
    <property type="entry name" value="ANL_N_sf"/>
</dbReference>
<keyword evidence="8" id="KW-1185">Reference proteome</keyword>
<dbReference type="PANTHER" id="PTHR43859">
    <property type="entry name" value="ACYL-ACTIVATING ENZYME"/>
    <property type="match status" value="1"/>
</dbReference>
<keyword evidence="7" id="KW-0378">Hydrolase</keyword>
<evidence type="ECO:0000256" key="4">
    <source>
        <dbReference type="ARBA" id="ARBA00023098"/>
    </source>
</evidence>
<dbReference type="InterPro" id="IPR045851">
    <property type="entry name" value="AMP-bd_C_sf"/>
</dbReference>
<protein>
    <submittedName>
        <fullName evidence="7">Cellulase</fullName>
        <ecNumber evidence="7">3.2.1.4</ecNumber>
    </submittedName>
</protein>
<dbReference type="Pfam" id="PF13193">
    <property type="entry name" value="AMP-binding_C"/>
    <property type="match status" value="1"/>
</dbReference>
<dbReference type="Proteomes" id="UP001217754">
    <property type="component" value="Chromosome 1"/>
</dbReference>
<evidence type="ECO:0000256" key="3">
    <source>
        <dbReference type="ARBA" id="ARBA00022832"/>
    </source>
</evidence>
<dbReference type="GO" id="GO:0008810">
    <property type="term" value="F:cellulase activity"/>
    <property type="evidence" value="ECO:0007669"/>
    <property type="project" value="UniProtKB-EC"/>
</dbReference>
<dbReference type="PROSITE" id="PS00455">
    <property type="entry name" value="AMP_BINDING"/>
    <property type="match status" value="1"/>
</dbReference>
<evidence type="ECO:0000259" key="6">
    <source>
        <dbReference type="Pfam" id="PF13193"/>
    </source>
</evidence>
<evidence type="ECO:0000256" key="2">
    <source>
        <dbReference type="ARBA" id="ARBA00022598"/>
    </source>
</evidence>
<keyword evidence="4" id="KW-0443">Lipid metabolism</keyword>
<dbReference type="InterPro" id="IPR020845">
    <property type="entry name" value="AMP-binding_CS"/>
</dbReference>
<dbReference type="EMBL" id="CP119958">
    <property type="protein sequence ID" value="WFD37829.1"/>
    <property type="molecule type" value="Genomic_DNA"/>
</dbReference>
<feature type="domain" description="AMP-binding enzyme C-terminal" evidence="6">
    <location>
        <begin position="484"/>
        <end position="571"/>
    </location>
</feature>